<dbReference type="AlphaFoldDB" id="A0A4R3YT26"/>
<evidence type="ECO:0000256" key="1">
    <source>
        <dbReference type="SAM" id="SignalP"/>
    </source>
</evidence>
<sequence>MKPLLTQAHCLAATPAFFCLAATPAFFVCGSANRPVGQQVEAGGIIIFIGRQGIGYLRFV</sequence>
<organism evidence="2 3">
    <name type="scientific">Biostraticola tofi</name>
    <dbReference type="NCBI Taxonomy" id="466109"/>
    <lineage>
        <taxon>Bacteria</taxon>
        <taxon>Pseudomonadati</taxon>
        <taxon>Pseudomonadota</taxon>
        <taxon>Gammaproteobacteria</taxon>
        <taxon>Enterobacterales</taxon>
        <taxon>Bruguierivoracaceae</taxon>
        <taxon>Biostraticola</taxon>
    </lineage>
</organism>
<protein>
    <submittedName>
        <fullName evidence="2">Uncharacterized protein</fullName>
    </submittedName>
</protein>
<dbReference type="EMBL" id="SMCR01000005">
    <property type="protein sequence ID" value="TCV95576.1"/>
    <property type="molecule type" value="Genomic_DNA"/>
</dbReference>
<keyword evidence="3" id="KW-1185">Reference proteome</keyword>
<evidence type="ECO:0000313" key="3">
    <source>
        <dbReference type="Proteomes" id="UP000295719"/>
    </source>
</evidence>
<dbReference type="Proteomes" id="UP000295719">
    <property type="component" value="Unassembled WGS sequence"/>
</dbReference>
<gene>
    <name evidence="2" type="ORF">EDC52_105179</name>
</gene>
<feature type="signal peptide" evidence="1">
    <location>
        <begin position="1"/>
        <end position="21"/>
    </location>
</feature>
<evidence type="ECO:0000313" key="2">
    <source>
        <dbReference type="EMBL" id="TCV95576.1"/>
    </source>
</evidence>
<name>A0A4R3YT26_9GAMM</name>
<comment type="caution">
    <text evidence="2">The sequence shown here is derived from an EMBL/GenBank/DDBJ whole genome shotgun (WGS) entry which is preliminary data.</text>
</comment>
<proteinExistence type="predicted"/>
<keyword evidence="1" id="KW-0732">Signal</keyword>
<reference evidence="2 3" key="1">
    <citation type="submission" date="2019-03" db="EMBL/GenBank/DDBJ databases">
        <title>Genomic Encyclopedia of Type Strains, Phase IV (KMG-IV): sequencing the most valuable type-strain genomes for metagenomic binning, comparative biology and taxonomic classification.</title>
        <authorList>
            <person name="Goeker M."/>
        </authorList>
    </citation>
    <scope>NUCLEOTIDE SEQUENCE [LARGE SCALE GENOMIC DNA]</scope>
    <source>
        <strain evidence="2 3">DSM 19580</strain>
    </source>
</reference>
<feature type="chain" id="PRO_5020617966" evidence="1">
    <location>
        <begin position="22"/>
        <end position="60"/>
    </location>
</feature>
<accession>A0A4R3YT26</accession>